<proteinExistence type="predicted"/>
<dbReference type="GO" id="GO:0016020">
    <property type="term" value="C:membrane"/>
    <property type="evidence" value="ECO:0007669"/>
    <property type="project" value="InterPro"/>
</dbReference>
<accession>A0A6C0DYI4</accession>
<dbReference type="Gene3D" id="1.20.120.1760">
    <property type="match status" value="1"/>
</dbReference>
<name>A0A6C0DYI4_9ZZZZ</name>
<evidence type="ECO:0008006" key="4">
    <source>
        <dbReference type="Google" id="ProtNLM"/>
    </source>
</evidence>
<evidence type="ECO:0000313" key="3">
    <source>
        <dbReference type="EMBL" id="QHT21834.1"/>
    </source>
</evidence>
<dbReference type="EMBL" id="MN739697">
    <property type="protein sequence ID" value="QHT21834.1"/>
    <property type="molecule type" value="Genomic_DNA"/>
</dbReference>
<dbReference type="AlphaFoldDB" id="A0A6C0DYI4"/>
<dbReference type="InterPro" id="IPR048254">
    <property type="entry name" value="CDP_ALCOHOL_P_TRANSF_CS"/>
</dbReference>
<dbReference type="InterPro" id="IPR043130">
    <property type="entry name" value="CDP-OH_PTrfase_TM_dom"/>
</dbReference>
<evidence type="ECO:0000256" key="1">
    <source>
        <dbReference type="ARBA" id="ARBA00022679"/>
    </source>
</evidence>
<dbReference type="Pfam" id="PF01066">
    <property type="entry name" value="CDP-OH_P_transf"/>
    <property type="match status" value="1"/>
</dbReference>
<protein>
    <recommendedName>
        <fullName evidence="4">CDP-alcohol phosphatidyltransferase</fullName>
    </recommendedName>
</protein>
<organism evidence="3">
    <name type="scientific">viral metagenome</name>
    <dbReference type="NCBI Taxonomy" id="1070528"/>
    <lineage>
        <taxon>unclassified sequences</taxon>
        <taxon>metagenomes</taxon>
        <taxon>organismal metagenomes</taxon>
    </lineage>
</organism>
<dbReference type="PROSITE" id="PS00379">
    <property type="entry name" value="CDP_ALCOHOL_P_TRANSF"/>
    <property type="match status" value="1"/>
</dbReference>
<dbReference type="GO" id="GO:0008654">
    <property type="term" value="P:phospholipid biosynthetic process"/>
    <property type="evidence" value="ECO:0007669"/>
    <property type="project" value="InterPro"/>
</dbReference>
<feature type="transmembrane region" description="Helical" evidence="2">
    <location>
        <begin position="158"/>
        <end position="178"/>
    </location>
</feature>
<dbReference type="InterPro" id="IPR000462">
    <property type="entry name" value="CDP-OH_P_trans"/>
</dbReference>
<evidence type="ECO:0000256" key="2">
    <source>
        <dbReference type="SAM" id="Phobius"/>
    </source>
</evidence>
<reference evidence="3" key="1">
    <citation type="journal article" date="2020" name="Nature">
        <title>Giant virus diversity and host interactions through global metagenomics.</title>
        <authorList>
            <person name="Schulz F."/>
            <person name="Roux S."/>
            <person name="Paez-Espino D."/>
            <person name="Jungbluth S."/>
            <person name="Walsh D.A."/>
            <person name="Denef V.J."/>
            <person name="McMahon K.D."/>
            <person name="Konstantinidis K.T."/>
            <person name="Eloe-Fadrosh E.A."/>
            <person name="Kyrpides N.C."/>
            <person name="Woyke T."/>
        </authorList>
    </citation>
    <scope>NUCLEOTIDE SEQUENCE</scope>
    <source>
        <strain evidence="3">GVMAG-M-3300023179-103</strain>
    </source>
</reference>
<keyword evidence="2" id="KW-0472">Membrane</keyword>
<dbReference type="GO" id="GO:0016780">
    <property type="term" value="F:phosphotransferase activity, for other substituted phosphate groups"/>
    <property type="evidence" value="ECO:0007669"/>
    <property type="project" value="InterPro"/>
</dbReference>
<feature type="transmembrane region" description="Helical" evidence="2">
    <location>
        <begin position="30"/>
        <end position="48"/>
    </location>
</feature>
<keyword evidence="2" id="KW-0812">Transmembrane</keyword>
<sequence>MLIDNIKIDDYIANKIIDNTDFFENIEPNWITMSGMVLNFMILYHLIYSDSKLKVGVLLFFRWLADCLDGAVARKYKKTSDIGNKFDSVSDMLYGGMIIYWLWLVIENKIVCLVITVIWCILMYKHIFIDNVFVSHENIKKGNTLAKKIEAFNINNSYIGFIFIFILSNNLFHLNNILNKIKINI</sequence>
<keyword evidence="2" id="KW-1133">Transmembrane helix</keyword>
<keyword evidence="1" id="KW-0808">Transferase</keyword>
<feature type="transmembrane region" description="Helical" evidence="2">
    <location>
        <begin position="98"/>
        <end position="124"/>
    </location>
</feature>